<dbReference type="EMBL" id="CP017708">
    <property type="protein sequence ID" value="WAN69980.1"/>
    <property type="molecule type" value="Genomic_DNA"/>
</dbReference>
<feature type="domain" description="Carrier" evidence="6">
    <location>
        <begin position="1818"/>
        <end position="1895"/>
    </location>
</feature>
<dbReference type="GO" id="GO:0004315">
    <property type="term" value="F:3-oxoacyl-[acyl-carrier-protein] synthase activity"/>
    <property type="evidence" value="ECO:0007669"/>
    <property type="project" value="InterPro"/>
</dbReference>
<organism evidence="8">
    <name type="scientific">Moorena producens (strain JHB)</name>
    <dbReference type="NCBI Taxonomy" id="1454205"/>
    <lineage>
        <taxon>Bacteria</taxon>
        <taxon>Bacillati</taxon>
        <taxon>Cyanobacteriota</taxon>
        <taxon>Cyanophyceae</taxon>
        <taxon>Coleofasciculales</taxon>
        <taxon>Coleofasciculaceae</taxon>
        <taxon>Moorena</taxon>
    </lineage>
</organism>
<feature type="compositionally biased region" description="Polar residues" evidence="5">
    <location>
        <begin position="1029"/>
        <end position="1038"/>
    </location>
</feature>
<dbReference type="InterPro" id="IPR016036">
    <property type="entry name" value="Malonyl_transacylase_ACP-bd"/>
</dbReference>
<dbReference type="Pfam" id="PF00550">
    <property type="entry name" value="PP-binding"/>
    <property type="match status" value="3"/>
</dbReference>
<feature type="region of interest" description="Disordered" evidence="5">
    <location>
        <begin position="1029"/>
        <end position="1274"/>
    </location>
</feature>
<dbReference type="Pfam" id="PF16197">
    <property type="entry name" value="KAsynt_C_assoc"/>
    <property type="match status" value="1"/>
</dbReference>
<reference evidence="8" key="1">
    <citation type="journal article" date="2017" name="Proc. Natl. Acad. Sci. U.S.A.">
        <title>Comparative genomics uncovers the prolific and distinctive metabolic potential of the cyanobacterial genus Moorea.</title>
        <authorList>
            <person name="Leao T."/>
            <person name="Castelao G."/>
            <person name="Korobeynikov A."/>
            <person name="Monroe E.A."/>
            <person name="Podell S."/>
            <person name="Glukhov E."/>
            <person name="Allen E.E."/>
            <person name="Gerwick W.H."/>
            <person name="Gerwick L."/>
        </authorList>
    </citation>
    <scope>NUCLEOTIDE SEQUENCE</scope>
    <source>
        <strain evidence="8">JHB</strain>
    </source>
</reference>
<keyword evidence="1" id="KW-0596">Phosphopantetheine</keyword>
<evidence type="ECO:0000259" key="7">
    <source>
        <dbReference type="PROSITE" id="PS52004"/>
    </source>
</evidence>
<dbReference type="NCBIfam" id="TIGR02813">
    <property type="entry name" value="omega_3_PfaA"/>
    <property type="match status" value="1"/>
</dbReference>
<evidence type="ECO:0000256" key="3">
    <source>
        <dbReference type="ARBA" id="ARBA00022679"/>
    </source>
</evidence>
<dbReference type="Gene3D" id="3.40.47.10">
    <property type="match status" value="1"/>
</dbReference>
<dbReference type="InterPro" id="IPR036736">
    <property type="entry name" value="ACP-like_sf"/>
</dbReference>
<dbReference type="InterPro" id="IPR052568">
    <property type="entry name" value="PKS-FAS_Synthase"/>
</dbReference>
<dbReference type="InterPro" id="IPR016035">
    <property type="entry name" value="Acyl_Trfase/lysoPLipase"/>
</dbReference>
<accession>A0A9Q9UWK1</accession>
<dbReference type="InterPro" id="IPR014043">
    <property type="entry name" value="Acyl_transferase_dom"/>
</dbReference>
<dbReference type="PANTHER" id="PTHR43074:SF1">
    <property type="entry name" value="BETA-KETOACYL SYNTHASE FAMILY PROTEIN-RELATED"/>
    <property type="match status" value="1"/>
</dbReference>
<dbReference type="Gene3D" id="3.40.50.720">
    <property type="entry name" value="NAD(P)-binding Rossmann-like Domain"/>
    <property type="match status" value="1"/>
</dbReference>
<reference evidence="8" key="2">
    <citation type="submission" date="2022-10" db="EMBL/GenBank/DDBJ databases">
        <authorList>
            <person name="Ngo T.-E."/>
        </authorList>
    </citation>
    <scope>NUCLEOTIDE SEQUENCE</scope>
    <source>
        <strain evidence="8">JHB</strain>
    </source>
</reference>
<feature type="compositionally biased region" description="Low complexity" evidence="5">
    <location>
        <begin position="1082"/>
        <end position="1096"/>
    </location>
</feature>
<feature type="compositionally biased region" description="Low complexity" evidence="5">
    <location>
        <begin position="1048"/>
        <end position="1062"/>
    </location>
</feature>
<dbReference type="CDD" id="cd00833">
    <property type="entry name" value="PKS"/>
    <property type="match status" value="1"/>
</dbReference>
<dbReference type="InterPro" id="IPR018201">
    <property type="entry name" value="Ketoacyl_synth_AS"/>
</dbReference>
<dbReference type="PROSITE" id="PS52004">
    <property type="entry name" value="KS3_2"/>
    <property type="match status" value="1"/>
</dbReference>
<feature type="domain" description="Carrier" evidence="6">
    <location>
        <begin position="1557"/>
        <end position="1637"/>
    </location>
</feature>
<dbReference type="InterPro" id="IPR032821">
    <property type="entry name" value="PKS_assoc"/>
</dbReference>
<dbReference type="Gene3D" id="1.10.1200.10">
    <property type="entry name" value="ACP-like"/>
    <property type="match status" value="3"/>
</dbReference>
<dbReference type="SUPFAM" id="SSF53901">
    <property type="entry name" value="Thiolase-like"/>
    <property type="match status" value="1"/>
</dbReference>
<dbReference type="SMART" id="SM00825">
    <property type="entry name" value="PKS_KS"/>
    <property type="match status" value="1"/>
</dbReference>
<feature type="compositionally biased region" description="Polar residues" evidence="5">
    <location>
        <begin position="1113"/>
        <end position="1140"/>
    </location>
</feature>
<name>A0A9Q9UWK1_MOOP1</name>
<feature type="compositionally biased region" description="Polar residues" evidence="5">
    <location>
        <begin position="1063"/>
        <end position="1072"/>
    </location>
</feature>
<dbReference type="Pfam" id="PF00698">
    <property type="entry name" value="Acyl_transf_1"/>
    <property type="match status" value="1"/>
</dbReference>
<keyword evidence="4" id="KW-0175">Coiled coil</keyword>
<dbReference type="InterPro" id="IPR014031">
    <property type="entry name" value="Ketoacyl_synth_C"/>
</dbReference>
<sequence>MSNSKLDMALAQLQDDVDSFEKNLIQLIQGKDTMSDKLTESSNINQKLPQTPIAIIGMASLLPKARNLQEYWTNILQKIDCITDVPASHWNVDDYYDSDPKAADKTYCKRGGFIPHIDFNPMEFGLPPNILEVTDVSQLLSLVVAKEAMEDAGYGKSREFNRERTGVILGSALAKQLAIPLSVRLQYPIWEKVLKSSGLSDQDTKKIVEKIKLAYVQWNENAFPGVLANVIAGRIANRLDLGGTNCVVDAACASSLGALKMAISELSEHRADMMLTGGVDTDNSVLAYMCFSKTPAISPSQTIKPFDAESDGMMLGEGIGMLVLKRLEDAKRDNDTIYAVIKGIGTSSDGRYKSIYAPRPEGQAKALKRAYEDAGFSPSSVSLIEAHGTGTKAGDPSEFKALKDVFSENNPKKQYVAFGSVKSQIGHTKAAAGAASLIKTALALHHKILPPTINLTNPNPTLDIDNSPFYLNTETRPWIRAEGDGPRRAGVSSFGFGGSNYHVVLEEYQQEHNHAYRLHQTSQSIFLSAPTPEQLLARCEDTLQKLQFKTGEQHYQELIDSCKAQEIPVTEARVGFVVDSLIQACRCLQTTINCLKNTPQAQSWNHPQGIYYRHSAMELEGKVVALFSGQGSQYLEMGRELVMNFPCLRQTYGYMDSLFLKDNLKPLSEKVFPPPVFDTAQRHIQAEALQRTDYAQPAIGAFSVGLYKILQQAGFKPDFIAGHSFGELTALWAAEVLSDEDYFFLVKARGQAMATPDDPNFDPGAMLVVNEEVNRVKTVIDSFPQVTIANFNSNRQVVLAGSTAEIAKVQQVLTEKGCSTILLPVSAAFHTPLIGHAQKAFAQASEAVTFKKPKIPVYTNVTGEAYPTQPQDIKNILGVHSSKSVLFKQEIETIYNAGGYCFVEFGPRSILTHLVNDILGDKPHVAVALNASRQQDSDRQLRQAVMQLRVAGLPLKNLDPYQIEPPAPKTDNKKALNVRLNCTNYVSEKTKKAFEKALQDGHQVTSLGQDNRASHPRTVETQLTQMLTNGHRSSQSNGHRAKANHQQSSSTKVVTPSTPSLSNGHRSSQSNGHRAKANHQGSSSTKVVTPSTPSLSNGHRSSQSNGHRAKANHQGSFSTKVVTPSTPSLSNGHRSSQSNGHRAKANHQGSFSTKVVTPSTPSLSNGHRSSQSNGNGAKANHQGSSSTKLVMPSTPSLSNGHRSSQSNGKGAMDHNPGNRIALSPFIQPTSRLRPMESYQTKPTSIPTQPTQKPNGHLVTSSGSSTNGRSDPKPAVALTQPALESNMPSTPTLSVNSQRLLESLEYSLKLFSQHQGETLQVHGQYLNNQLEYAKTFFQLMQQQHSLFGNSNGTDQQAQTKQVVLQSLERSMMQFHQHQAQTLNVHEQYLNHQLDYTKNFFELVKQQYQEVLKGEVVDQPVLEAGLGNQLVGNQELTTQPTSTTVTTSVTSAQDSLNNLPPTTKLTTATTQTNKLVEKQDSQTSHNGEVVNQEETVKPNLCDSSSSSSAFITVPGATLVKESEPEPALTNVSKPVQESLVAEVKLEPTAKEASSPSAATDIDGIGQTLLDVVSEKTGYPAEMLELDMDMEADLGIDSIKRVEILGALQEMYPDLPQANPEQLGELRTLGQIVEYLQSYSSKVIPVQPEPTTNSSAEIETIESELVVSNDVKPVVENLALETSTPLTAIDVKAISQTLLDVVSEKTGYPAEMLELDMDMEADLGIDSIKRVEILGALQEMYPDLPQANPEQLGELRTLGQIVEYLQSNASKVLPVEPEITTNSSAEIQTIKSDSVVSNDVKPVVENPALETSTPLTAIDVEAISQTLLDVVSEKTGYPAEMLELDMDMEADLGIDSIKRVEILGALQEMSPDLPEANPEELGELRTLGQIVEYLQNQTTTTEKKKFQQQPSSEQLDLDHKIPRCLVKLKALPEPDSLDFTLPDKHIVLLTDDGSLTTSKLAQSLTERDSKVVVLSFPQSLIAEQPPLPKGVSRIVLNDLSEEHLKQQLAAITANYGSVGAFIHLNPAIGIQANHGIRFLDLEKALLKQVFLIAKHLKPSLNQAARQGRSCFMTVARLDGAFGLAQNLNFGAIGAGLFGLTKTLNLEWESVFCRAIDLSPDLSADGSAQYIMAELHDPNHYITEVGYSSQGRVTLSTEPSI</sequence>
<dbReference type="SUPFAM" id="SSF52151">
    <property type="entry name" value="FabD/lysophospholipase-like"/>
    <property type="match status" value="1"/>
</dbReference>
<feature type="domain" description="Carrier" evidence="6">
    <location>
        <begin position="1689"/>
        <end position="1766"/>
    </location>
</feature>
<dbReference type="InterPro" id="IPR014030">
    <property type="entry name" value="Ketoacyl_synth_N"/>
</dbReference>
<gene>
    <name evidence="8" type="ORF">BJP36_38565</name>
</gene>
<feature type="compositionally biased region" description="Polar residues" evidence="5">
    <location>
        <begin position="1237"/>
        <end position="1268"/>
    </location>
</feature>
<dbReference type="PROSITE" id="PS00606">
    <property type="entry name" value="KS3_1"/>
    <property type="match status" value="1"/>
</dbReference>
<evidence type="ECO:0000256" key="1">
    <source>
        <dbReference type="ARBA" id="ARBA00022450"/>
    </source>
</evidence>
<evidence type="ECO:0000256" key="4">
    <source>
        <dbReference type="SAM" id="Coils"/>
    </source>
</evidence>
<dbReference type="Pfam" id="PF00109">
    <property type="entry name" value="ketoacyl-synt"/>
    <property type="match status" value="1"/>
</dbReference>
<dbReference type="Pfam" id="PF02801">
    <property type="entry name" value="Ketoacyl-synt_C"/>
    <property type="match status" value="1"/>
</dbReference>
<feature type="coiled-coil region" evidence="4">
    <location>
        <begin position="3"/>
        <end position="30"/>
    </location>
</feature>
<evidence type="ECO:0000313" key="8">
    <source>
        <dbReference type="EMBL" id="WAN69980.1"/>
    </source>
</evidence>
<evidence type="ECO:0000256" key="2">
    <source>
        <dbReference type="ARBA" id="ARBA00022553"/>
    </source>
</evidence>
<protein>
    <submittedName>
        <fullName evidence="8">Beta-ketoacyl synthase N-terminal-like domain-containing protein</fullName>
    </submittedName>
</protein>
<dbReference type="PROSITE" id="PS50075">
    <property type="entry name" value="CARRIER"/>
    <property type="match status" value="3"/>
</dbReference>
<dbReference type="SUPFAM" id="SSF47336">
    <property type="entry name" value="ACP-like"/>
    <property type="match status" value="3"/>
</dbReference>
<dbReference type="PANTHER" id="PTHR43074">
    <property type="entry name" value="OMEGA-3 POLYUNSATURATED FATTY ACID SYNTHASE PFAB-RELATED"/>
    <property type="match status" value="1"/>
</dbReference>
<feature type="compositionally biased region" description="Polar residues" evidence="5">
    <location>
        <begin position="1097"/>
        <end position="1106"/>
    </location>
</feature>
<dbReference type="InterPro" id="IPR004432">
    <property type="entry name" value="Omega_3_polyunsat_FA_synth"/>
</dbReference>
<evidence type="ECO:0000256" key="5">
    <source>
        <dbReference type="SAM" id="MobiDB-lite"/>
    </source>
</evidence>
<dbReference type="InterPro" id="IPR001227">
    <property type="entry name" value="Ac_transferase_dom_sf"/>
</dbReference>
<evidence type="ECO:0000259" key="6">
    <source>
        <dbReference type="PROSITE" id="PS50075"/>
    </source>
</evidence>
<dbReference type="SMART" id="SM00827">
    <property type="entry name" value="PKS_AT"/>
    <property type="match status" value="1"/>
</dbReference>
<dbReference type="Proteomes" id="UP000176944">
    <property type="component" value="Chromosome"/>
</dbReference>
<dbReference type="InterPro" id="IPR016039">
    <property type="entry name" value="Thiolase-like"/>
</dbReference>
<proteinExistence type="predicted"/>
<dbReference type="Gene3D" id="3.40.366.10">
    <property type="entry name" value="Malonyl-Coenzyme A Acyl Carrier Protein, domain 2"/>
    <property type="match status" value="1"/>
</dbReference>
<keyword evidence="2" id="KW-0597">Phosphoprotein</keyword>
<dbReference type="Gene3D" id="3.30.70.250">
    <property type="entry name" value="Malonyl-CoA ACP transacylase, ACP-binding"/>
    <property type="match status" value="1"/>
</dbReference>
<feature type="domain" description="Ketosynthase family 3 (KS3)" evidence="7">
    <location>
        <begin position="50"/>
        <end position="507"/>
    </location>
</feature>
<dbReference type="InterPro" id="IPR009081">
    <property type="entry name" value="PP-bd_ACP"/>
</dbReference>
<dbReference type="InterPro" id="IPR020841">
    <property type="entry name" value="PKS_Beta-ketoAc_synthase_dom"/>
</dbReference>
<feature type="compositionally biased region" description="Polar residues" evidence="5">
    <location>
        <begin position="1147"/>
        <end position="1208"/>
    </location>
</feature>
<dbReference type="SUPFAM" id="SSF55048">
    <property type="entry name" value="Probable ACP-binding domain of malonyl-CoA ACP transacylase"/>
    <property type="match status" value="1"/>
</dbReference>
<keyword evidence="3" id="KW-0808">Transferase</keyword>
<dbReference type="GO" id="GO:0006633">
    <property type="term" value="P:fatty acid biosynthetic process"/>
    <property type="evidence" value="ECO:0007669"/>
    <property type="project" value="InterPro"/>
</dbReference>